<proteinExistence type="predicted"/>
<dbReference type="Proteomes" id="UP001195769">
    <property type="component" value="Unassembled WGS sequence"/>
</dbReference>
<dbReference type="AlphaFoldDB" id="A0AAD4E1Z0"/>
<keyword evidence="2" id="KW-1185">Reference proteome</keyword>
<dbReference type="RefSeq" id="XP_041223797.1">
    <property type="nucleotide sequence ID" value="XM_041362225.1"/>
</dbReference>
<dbReference type="EMBL" id="JABBWK010000041">
    <property type="protein sequence ID" value="KAG1898221.1"/>
    <property type="molecule type" value="Genomic_DNA"/>
</dbReference>
<evidence type="ECO:0000313" key="1">
    <source>
        <dbReference type="EMBL" id="KAG1898221.1"/>
    </source>
</evidence>
<comment type="caution">
    <text evidence="1">The sequence shown here is derived from an EMBL/GenBank/DDBJ whole genome shotgun (WGS) entry which is preliminary data.</text>
</comment>
<gene>
    <name evidence="1" type="ORF">F5891DRAFT_1045015</name>
</gene>
<name>A0AAD4E1Z0_9AGAM</name>
<reference evidence="1" key="1">
    <citation type="journal article" date="2020" name="New Phytol.">
        <title>Comparative genomics reveals dynamic genome evolution in host specialist ectomycorrhizal fungi.</title>
        <authorList>
            <person name="Lofgren L.A."/>
            <person name="Nguyen N.H."/>
            <person name="Vilgalys R."/>
            <person name="Ruytinx J."/>
            <person name="Liao H.L."/>
            <person name="Branco S."/>
            <person name="Kuo A."/>
            <person name="LaButti K."/>
            <person name="Lipzen A."/>
            <person name="Andreopoulos W."/>
            <person name="Pangilinan J."/>
            <person name="Riley R."/>
            <person name="Hundley H."/>
            <person name="Na H."/>
            <person name="Barry K."/>
            <person name="Grigoriev I.V."/>
            <person name="Stajich J.E."/>
            <person name="Kennedy P.G."/>
        </authorList>
    </citation>
    <scope>NUCLEOTIDE SEQUENCE</scope>
    <source>
        <strain evidence="1">FC203</strain>
    </source>
</reference>
<organism evidence="1 2">
    <name type="scientific">Suillus fuscotomentosus</name>
    <dbReference type="NCBI Taxonomy" id="1912939"/>
    <lineage>
        <taxon>Eukaryota</taxon>
        <taxon>Fungi</taxon>
        <taxon>Dikarya</taxon>
        <taxon>Basidiomycota</taxon>
        <taxon>Agaricomycotina</taxon>
        <taxon>Agaricomycetes</taxon>
        <taxon>Agaricomycetidae</taxon>
        <taxon>Boletales</taxon>
        <taxon>Suillineae</taxon>
        <taxon>Suillaceae</taxon>
        <taxon>Suillus</taxon>
    </lineage>
</organism>
<accession>A0AAD4E1Z0</accession>
<evidence type="ECO:0000313" key="2">
    <source>
        <dbReference type="Proteomes" id="UP001195769"/>
    </source>
</evidence>
<protein>
    <submittedName>
        <fullName evidence="1">Uncharacterized protein</fullName>
    </submittedName>
</protein>
<sequence>MHVSITDDEVLDLVSAWPEMECLYLDSAWDWGISFMGVTFGGLAGILERCPNLRSLGVNLDTFPPYDSPVHVDNQNTGITREKFTDLSVGHAACEDVEAIGNLLAGIFPNLTQIYRAHPIDIDYDDLSDQNEWFERGNEWKEVESFIIQKRMKQLKQNDGQRCTNGLC</sequence>
<dbReference type="GeneID" id="64656523"/>